<dbReference type="PATRIC" id="fig|1331206.3.peg.353"/>
<dbReference type="AlphaFoldDB" id="A0A158M943"/>
<evidence type="ECO:0000256" key="1">
    <source>
        <dbReference type="SAM" id="Phobius"/>
    </source>
</evidence>
<keyword evidence="1" id="KW-1133">Transmembrane helix</keyword>
<sequence>MKPGLRQRMSWLHTWCGLVGAWLLCLIFLAGSLSVFRAPISRWMGAEPPLPSKPVQVPQADVLAHAARFLSGQDAHARFWRIELPGETSQTLRLVWRSASGATHEATMDPRDGALLPQPWGRKTEGGRHFMTLHYSLHASTAGFWLVGALTVAMLVALLSGIIVHKRIFKDFFTLRRGPGQRAWLDGHNACAVLTLPFQLMIAYTGLAIFYTSYMPGPLQSVYGEQGYARWQADLSRQETPGSAVALPAAPALQADRPVREQTGALLRVAEAALGNPARMIMIERPGQPRERITIYAHPDSDSTQRHLISPAGRLAFDGVSGRPVALMAGQPAADSAHEVMERLHVASYGGWIVKWLYFVCGLAGTLMMACGAVLFIIKRRNRPEGEFGRLTPGFYRLAESFNVAAIAGAAVACIAYLHANRLIPAHLPGRDAWEIKAFLLIWLLSLAHACVRPPLRAWAEQFACAALLCLLLPFVNALSTGEHIFTYVRAGDW</sequence>
<feature type="transmembrane region" description="Helical" evidence="1">
    <location>
        <begin position="142"/>
        <end position="164"/>
    </location>
</feature>
<dbReference type="Proteomes" id="UP000026682">
    <property type="component" value="Unassembled WGS sequence"/>
</dbReference>
<dbReference type="EMBL" id="JFZZ01000014">
    <property type="protein sequence ID" value="KAK98892.1"/>
    <property type="molecule type" value="Genomic_DNA"/>
</dbReference>
<reference evidence="2 3" key="1">
    <citation type="submission" date="2014-03" db="EMBL/GenBank/DDBJ databases">
        <title>Genome sequence of Bordetella holmseii.</title>
        <authorList>
            <person name="Harvill E."/>
            <person name="Goodfield L.L."/>
            <person name="Ivanov Y."/>
            <person name="Meyer J.A."/>
            <person name="Newth C."/>
            <person name="Cassiday P."/>
            <person name="Tondella M.L."/>
            <person name="Liao P."/>
            <person name="Zimmerman J."/>
            <person name="Meert K."/>
            <person name="Wessel D."/>
            <person name="Berger J."/>
            <person name="Dean J.M."/>
            <person name="Holubkov R."/>
            <person name="Burr J."/>
            <person name="Liu T."/>
            <person name="Brinkac L.M."/>
            <person name="Sanka R."/>
            <person name="Kim M."/>
            <person name="Losada L."/>
        </authorList>
    </citation>
    <scope>NUCLEOTIDE SEQUENCE [LARGE SCALE GENOMIC DNA]</scope>
    <source>
        <strain evidence="2 3">CDC-H585-BH</strain>
    </source>
</reference>
<evidence type="ECO:0000313" key="3">
    <source>
        <dbReference type="Proteomes" id="UP000026682"/>
    </source>
</evidence>
<name>A0A158M943_9BORD</name>
<feature type="transmembrane region" description="Helical" evidence="1">
    <location>
        <begin position="398"/>
        <end position="418"/>
    </location>
</feature>
<feature type="transmembrane region" description="Helical" evidence="1">
    <location>
        <begin position="356"/>
        <end position="378"/>
    </location>
</feature>
<gene>
    <name evidence="2" type="ORF">L497_2032</name>
</gene>
<dbReference type="STRING" id="35814.BBB42_13430"/>
<dbReference type="InterPro" id="IPR005625">
    <property type="entry name" value="PepSY-ass_TM"/>
</dbReference>
<keyword evidence="1" id="KW-0472">Membrane</keyword>
<feature type="transmembrane region" description="Helical" evidence="1">
    <location>
        <begin position="463"/>
        <end position="480"/>
    </location>
</feature>
<dbReference type="Pfam" id="PF03929">
    <property type="entry name" value="PepSY_TM"/>
    <property type="match status" value="1"/>
</dbReference>
<evidence type="ECO:0000313" key="2">
    <source>
        <dbReference type="EMBL" id="KAK98892.1"/>
    </source>
</evidence>
<proteinExistence type="predicted"/>
<dbReference type="PANTHER" id="PTHR34219:SF4">
    <property type="entry name" value="PEPSY DOMAIN-CONTAINING PROTEIN"/>
    <property type="match status" value="1"/>
</dbReference>
<organism evidence="2 3">
    <name type="scientific">Bordetella holmesii CDC-H585-BH</name>
    <dbReference type="NCBI Taxonomy" id="1331206"/>
    <lineage>
        <taxon>Bacteria</taxon>
        <taxon>Pseudomonadati</taxon>
        <taxon>Pseudomonadota</taxon>
        <taxon>Betaproteobacteria</taxon>
        <taxon>Burkholderiales</taxon>
        <taxon>Alcaligenaceae</taxon>
        <taxon>Bordetella</taxon>
    </lineage>
</organism>
<dbReference type="RefSeq" id="WP_005015278.1">
    <property type="nucleotide sequence ID" value="NZ_JFZZ01000014.1"/>
</dbReference>
<dbReference type="PANTHER" id="PTHR34219">
    <property type="entry name" value="IRON-REGULATED INNER MEMBRANE PROTEIN-RELATED"/>
    <property type="match status" value="1"/>
</dbReference>
<dbReference type="GeneID" id="93119180"/>
<accession>A0A158M943</accession>
<comment type="caution">
    <text evidence="2">The sequence shown here is derived from an EMBL/GenBank/DDBJ whole genome shotgun (WGS) entry which is preliminary data.</text>
</comment>
<protein>
    <submittedName>
        <fullName evidence="2">PepSY domain protein</fullName>
    </submittedName>
</protein>
<keyword evidence="1" id="KW-0812">Transmembrane</keyword>
<feature type="transmembrane region" description="Helical" evidence="1">
    <location>
        <begin position="185"/>
        <end position="211"/>
    </location>
</feature>